<dbReference type="EMBL" id="NISK01000003">
    <property type="protein sequence ID" value="OWQ95757.1"/>
    <property type="molecule type" value="Genomic_DNA"/>
</dbReference>
<accession>A0A246JRW8</accession>
<dbReference type="OrthoDB" id="7510885at2"/>
<dbReference type="RefSeq" id="WP_088441859.1">
    <property type="nucleotide sequence ID" value="NZ_BMMC01000002.1"/>
</dbReference>
<proteinExistence type="predicted"/>
<comment type="caution">
    <text evidence="1">The sequence shown here is derived from an EMBL/GenBank/DDBJ whole genome shotgun (WGS) entry which is preliminary data.</text>
</comment>
<evidence type="ECO:0000313" key="2">
    <source>
        <dbReference type="Proteomes" id="UP000197361"/>
    </source>
</evidence>
<gene>
    <name evidence="1" type="ORF">CDQ92_13320</name>
</gene>
<dbReference type="AlphaFoldDB" id="A0A246JRW8"/>
<keyword evidence="2" id="KW-1185">Reference proteome</keyword>
<organism evidence="1 2">
    <name type="scientific">Sphingopyxis bauzanensis</name>
    <dbReference type="NCBI Taxonomy" id="651663"/>
    <lineage>
        <taxon>Bacteria</taxon>
        <taxon>Pseudomonadati</taxon>
        <taxon>Pseudomonadota</taxon>
        <taxon>Alphaproteobacteria</taxon>
        <taxon>Sphingomonadales</taxon>
        <taxon>Sphingomonadaceae</taxon>
        <taxon>Sphingopyxis</taxon>
    </lineage>
</organism>
<name>A0A246JRW8_9SPHN</name>
<dbReference type="Proteomes" id="UP000197361">
    <property type="component" value="Unassembled WGS sequence"/>
</dbReference>
<protein>
    <submittedName>
        <fullName evidence="1">Uncharacterized protein</fullName>
    </submittedName>
</protein>
<reference evidence="1 2" key="1">
    <citation type="journal article" date="2010" name="Int. J. Syst. Evol. Microbiol.">
        <title>Sphingopyxis bauzanensis sp. nov., a psychrophilic bacterium isolated from soil.</title>
        <authorList>
            <person name="Zhang D.C."/>
            <person name="Liu H.C."/>
            <person name="Xin Y.H."/>
            <person name="Zhou Y.G."/>
            <person name="Schinner F."/>
            <person name="Margesin R."/>
        </authorList>
    </citation>
    <scope>NUCLEOTIDE SEQUENCE [LARGE SCALE GENOMIC DNA]</scope>
    <source>
        <strain evidence="1 2">DSM 22271</strain>
    </source>
</reference>
<sequence>MADNRTLAQFFFEHGFFDCYAEALARNDAKPFAVPDDRGMELLWKRHPNGIDSKDLADFNSKVALADAAPDMLATLEKYADQLCEGWCEKSPDCANFDDCGGCEARRIAWKASL</sequence>
<evidence type="ECO:0000313" key="1">
    <source>
        <dbReference type="EMBL" id="OWQ95757.1"/>
    </source>
</evidence>